<dbReference type="GO" id="GO:0005737">
    <property type="term" value="C:cytoplasm"/>
    <property type="evidence" value="ECO:0007669"/>
    <property type="project" value="TreeGrafter"/>
</dbReference>
<dbReference type="Pfam" id="PF05693">
    <property type="entry name" value="Glycogen_syn"/>
    <property type="match status" value="2"/>
</dbReference>
<keyword evidence="2 3" id="KW-0808">Transferase</keyword>
<dbReference type="AlphaFoldDB" id="A0A161L6K6"/>
<name>A0A161L6K6_9BACT</name>
<dbReference type="Proteomes" id="UP000076586">
    <property type="component" value="Unassembled WGS sequence"/>
</dbReference>
<dbReference type="PANTHER" id="PTHR10176:SF3">
    <property type="entry name" value="GLYCOGEN [STARCH] SYNTHASE"/>
    <property type="match status" value="1"/>
</dbReference>
<dbReference type="GO" id="GO:0004373">
    <property type="term" value="F:alpha-1,4-glucan glucosyltransferase (UDP-glucose donor) activity"/>
    <property type="evidence" value="ECO:0007669"/>
    <property type="project" value="InterPro"/>
</dbReference>
<sequence length="543" mass="61470">MNNNYITPDYVFETSWEVCNKVGGIYTVLSTRASVLQQRLKDNLIFLGPDLGAAAHPDFTEDIALFADWKEELAKYNGIKVRAGRWNIPGSPIALLVDFSTLHLQRNNLYRQVWEWYGVDSLNAYGDYHDSAMFGYAVGIVIDSYFRYYKLKGKKIIAHFNEWMTTFGLFFLKRYTPEVATIFTTHATSIGRSIAGNHKPLYDYLTHYDGDQMAGELNMQAKHSVEKQAAHYADCFTTVSDITARECTQLLGKAPDVVTPNGFEDDFVPTGKQFNIKKEEARSALKKVAECLLTYQLPEDTLFVATGGRYEFLNKGLDVFIESLKRLESSESLSRTIVAFLMVPAYISGPRKDLQSHLSGNDNIPHGNPFVTHQLVEPWHDPILSSISWSHLTNAQETKVKIIFVPSYLTGDDGIFNKSYYDLLIGTDLTVFPSYYEPWGYTPLESAAFSVPTITTSLSGFGQWVNYHQQDIDQGVAVIPRNDSNYNEVVSELVQQIEHFAALTPVQVQSARKKAATIAEKALWEHFIEYYDKAYTIALSKKR</sequence>
<dbReference type="STRING" id="681398.PJIAN_133"/>
<dbReference type="SUPFAM" id="SSF53756">
    <property type="entry name" value="UDP-Glycosyltransferase/glycogen phosphorylase"/>
    <property type="match status" value="2"/>
</dbReference>
<dbReference type="OrthoDB" id="907602at2"/>
<gene>
    <name evidence="3" type="ORF">PJIAN_133</name>
</gene>
<reference evidence="4" key="2">
    <citation type="journal article" date="2017" name="Genome Announc.">
        <title>Draft genome sequence of Paludibacter jiangxiensis NM7(T), a propionate-producing fermentative bacterium.</title>
        <authorList>
            <person name="Qiu Y.-L."/>
            <person name="Tourlousse D.M."/>
            <person name="Matsuura N."/>
            <person name="Ohashi A."/>
            <person name="Sekiguchi Y."/>
        </authorList>
    </citation>
    <scope>NUCLEOTIDE SEQUENCE [LARGE SCALE GENOMIC DNA]</scope>
    <source>
        <strain evidence="4">NM7</strain>
    </source>
</reference>
<dbReference type="PANTHER" id="PTHR10176">
    <property type="entry name" value="GLYCOGEN SYNTHASE"/>
    <property type="match status" value="1"/>
</dbReference>
<evidence type="ECO:0000313" key="4">
    <source>
        <dbReference type="Proteomes" id="UP000076586"/>
    </source>
</evidence>
<dbReference type="InterPro" id="IPR008631">
    <property type="entry name" value="Glycogen_synth"/>
</dbReference>
<dbReference type="Gene3D" id="3.40.50.2000">
    <property type="entry name" value="Glycogen Phosphorylase B"/>
    <property type="match status" value="2"/>
</dbReference>
<accession>A0A161L6K6</accession>
<evidence type="ECO:0000313" key="3">
    <source>
        <dbReference type="EMBL" id="GAT61454.1"/>
    </source>
</evidence>
<comment type="caution">
    <text evidence="3">The sequence shown here is derived from an EMBL/GenBank/DDBJ whole genome shotgun (WGS) entry which is preliminary data.</text>
</comment>
<dbReference type="EMBL" id="BDCR01000001">
    <property type="protein sequence ID" value="GAT61454.1"/>
    <property type="molecule type" value="Genomic_DNA"/>
</dbReference>
<dbReference type="RefSeq" id="WP_068701017.1">
    <property type="nucleotide sequence ID" value="NZ_BDCR01000001.1"/>
</dbReference>
<evidence type="ECO:0000256" key="2">
    <source>
        <dbReference type="ARBA" id="ARBA00022679"/>
    </source>
</evidence>
<organism evidence="3 4">
    <name type="scientific">Paludibacter jiangxiensis</name>
    <dbReference type="NCBI Taxonomy" id="681398"/>
    <lineage>
        <taxon>Bacteria</taxon>
        <taxon>Pseudomonadati</taxon>
        <taxon>Bacteroidota</taxon>
        <taxon>Bacteroidia</taxon>
        <taxon>Bacteroidales</taxon>
        <taxon>Paludibacteraceae</taxon>
        <taxon>Paludibacter</taxon>
    </lineage>
</organism>
<dbReference type="GO" id="GO:0005978">
    <property type="term" value="P:glycogen biosynthetic process"/>
    <property type="evidence" value="ECO:0007669"/>
    <property type="project" value="InterPro"/>
</dbReference>
<proteinExistence type="predicted"/>
<protein>
    <submittedName>
        <fullName evidence="3">Glycosyltransferase</fullName>
    </submittedName>
</protein>
<evidence type="ECO:0000256" key="1">
    <source>
        <dbReference type="ARBA" id="ARBA00022676"/>
    </source>
</evidence>
<reference evidence="4" key="1">
    <citation type="submission" date="2016-04" db="EMBL/GenBank/DDBJ databases">
        <title>Draft genome sequence of Paludibacter jiangxiensis strain NM7.</title>
        <authorList>
            <person name="Qiu Y."/>
            <person name="Matsuura N."/>
            <person name="Ohashi A."/>
            <person name="Tourlousse M.D."/>
            <person name="Sekiguchi Y."/>
        </authorList>
    </citation>
    <scope>NUCLEOTIDE SEQUENCE [LARGE SCALE GENOMIC DNA]</scope>
    <source>
        <strain evidence="4">NM7</strain>
    </source>
</reference>
<keyword evidence="4" id="KW-1185">Reference proteome</keyword>
<keyword evidence="1" id="KW-0328">Glycosyltransferase</keyword>